<proteinExistence type="predicted"/>
<protein>
    <submittedName>
        <fullName evidence="1">Uncharacterized protein</fullName>
    </submittedName>
</protein>
<gene>
    <name evidence="1" type="ORF">FHS44_000403</name>
</gene>
<dbReference type="RefSeq" id="WP_184712119.1">
    <property type="nucleotide sequence ID" value="NZ_JACHJP010000001.1"/>
</dbReference>
<reference evidence="1 2" key="1">
    <citation type="submission" date="2020-08" db="EMBL/GenBank/DDBJ databases">
        <title>Genomic Encyclopedia of Type Strains, Phase III (KMG-III): the genomes of soil and plant-associated and newly described type strains.</title>
        <authorList>
            <person name="Whitman W."/>
        </authorList>
    </citation>
    <scope>NUCLEOTIDE SEQUENCE [LARGE SCALE GENOMIC DNA]</scope>
    <source>
        <strain evidence="1 2">CECT 8840</strain>
    </source>
</reference>
<dbReference type="EMBL" id="JACHJP010000001">
    <property type="protein sequence ID" value="MBB4913331.1"/>
    <property type="molecule type" value="Genomic_DNA"/>
</dbReference>
<name>A0A7W7QHS8_9ACTN</name>
<evidence type="ECO:0000313" key="2">
    <source>
        <dbReference type="Proteomes" id="UP000552644"/>
    </source>
</evidence>
<organism evidence="1 2">
    <name type="scientific">Streptosporangium saharense</name>
    <dbReference type="NCBI Taxonomy" id="1706840"/>
    <lineage>
        <taxon>Bacteria</taxon>
        <taxon>Bacillati</taxon>
        <taxon>Actinomycetota</taxon>
        <taxon>Actinomycetes</taxon>
        <taxon>Streptosporangiales</taxon>
        <taxon>Streptosporangiaceae</taxon>
        <taxon>Streptosporangium</taxon>
    </lineage>
</organism>
<dbReference type="Proteomes" id="UP000552644">
    <property type="component" value="Unassembled WGS sequence"/>
</dbReference>
<evidence type="ECO:0000313" key="1">
    <source>
        <dbReference type="EMBL" id="MBB4913331.1"/>
    </source>
</evidence>
<keyword evidence="2" id="KW-1185">Reference proteome</keyword>
<dbReference type="AlphaFoldDB" id="A0A7W7QHS8"/>
<accession>A0A7W7QHS8</accession>
<sequence length="186" mass="20517">MTTAPVPNPPADQPRSFHLANFISVTCYECGLDGSGLHGMPYYIDPDWMLYALAYSGWTRALDAEPAPLDTVSASPLLPPEVAAQQWRCPTCTEQHTCAATGHLPVTMPAKTGAVFRYGLYRTCGRCGWLLTRPTETRTPRWQAAYLTLRDHLRIGITTARVRLAAAIDPYALPAPSTVAEFEFEF</sequence>
<comment type="caution">
    <text evidence="1">The sequence shown here is derived from an EMBL/GenBank/DDBJ whole genome shotgun (WGS) entry which is preliminary data.</text>
</comment>